<dbReference type="InterPro" id="IPR044925">
    <property type="entry name" value="His-Me_finger_sf"/>
</dbReference>
<evidence type="ECO:0000259" key="1">
    <source>
        <dbReference type="Pfam" id="PF13392"/>
    </source>
</evidence>
<dbReference type="InterPro" id="IPR003615">
    <property type="entry name" value="HNH_nuc"/>
</dbReference>
<dbReference type="Pfam" id="PF13392">
    <property type="entry name" value="HNH_3"/>
    <property type="match status" value="1"/>
</dbReference>
<sequence length="148" mass="16734">MRKIRLLADRFWEKVGRREPDECWEWQARCFPAGYGALAVTLPVRGMGYAHRVSWELHSGPIPDGLHVLHRCDNPPCVNPAHLFLGTNADNIADRVAKGRTGKKLTRTQARAIKQRLSTETQVALAREFGVTKHTVWSIAHGRFWVAA</sequence>
<dbReference type="SUPFAM" id="SSF54060">
    <property type="entry name" value="His-Me finger endonucleases"/>
    <property type="match status" value="1"/>
</dbReference>
<gene>
    <name evidence="2" type="ORF">LCGC14_1490910</name>
</gene>
<feature type="domain" description="HNH nuclease" evidence="1">
    <location>
        <begin position="49"/>
        <end position="91"/>
    </location>
</feature>
<proteinExistence type="predicted"/>
<dbReference type="GO" id="GO:0004519">
    <property type="term" value="F:endonuclease activity"/>
    <property type="evidence" value="ECO:0007669"/>
    <property type="project" value="InterPro"/>
</dbReference>
<dbReference type="EMBL" id="LAZR01010718">
    <property type="protein sequence ID" value="KKM65472.1"/>
    <property type="molecule type" value="Genomic_DNA"/>
</dbReference>
<evidence type="ECO:0000313" key="2">
    <source>
        <dbReference type="EMBL" id="KKM65472.1"/>
    </source>
</evidence>
<dbReference type="InterPro" id="IPR044930">
    <property type="entry name" value="Homing_endonuclease_His-Me"/>
</dbReference>
<comment type="caution">
    <text evidence="2">The sequence shown here is derived from an EMBL/GenBank/DDBJ whole genome shotgun (WGS) entry which is preliminary data.</text>
</comment>
<reference evidence="2" key="1">
    <citation type="journal article" date="2015" name="Nature">
        <title>Complex archaea that bridge the gap between prokaryotes and eukaryotes.</title>
        <authorList>
            <person name="Spang A."/>
            <person name="Saw J.H."/>
            <person name="Jorgensen S.L."/>
            <person name="Zaremba-Niedzwiedzka K."/>
            <person name="Martijn J."/>
            <person name="Lind A.E."/>
            <person name="van Eijk R."/>
            <person name="Schleper C."/>
            <person name="Guy L."/>
            <person name="Ettema T.J."/>
        </authorList>
    </citation>
    <scope>NUCLEOTIDE SEQUENCE</scope>
</reference>
<accession>A0A0F9M8H8</accession>
<name>A0A0F9M8H8_9ZZZZ</name>
<dbReference type="AlphaFoldDB" id="A0A0F9M8H8"/>
<dbReference type="Gene3D" id="3.90.75.10">
    <property type="entry name" value="Homing Intron 3 (I-ppo) Encoded Endonuclease, Chain A"/>
    <property type="match status" value="1"/>
</dbReference>
<organism evidence="2">
    <name type="scientific">marine sediment metagenome</name>
    <dbReference type="NCBI Taxonomy" id="412755"/>
    <lineage>
        <taxon>unclassified sequences</taxon>
        <taxon>metagenomes</taxon>
        <taxon>ecological metagenomes</taxon>
    </lineage>
</organism>
<protein>
    <recommendedName>
        <fullName evidence="1">HNH nuclease domain-containing protein</fullName>
    </recommendedName>
</protein>